<reference evidence="3" key="1">
    <citation type="submission" date="2023-05" db="EMBL/GenBank/DDBJ databases">
        <title>Genome and transcriptome analyses reveal genes involved in the formation of fine ridges on petal epidermal cells in Hibiscus trionum.</title>
        <authorList>
            <person name="Koshimizu S."/>
            <person name="Masuda S."/>
            <person name="Ishii T."/>
            <person name="Shirasu K."/>
            <person name="Hoshino A."/>
            <person name="Arita M."/>
        </authorList>
    </citation>
    <scope>NUCLEOTIDE SEQUENCE</scope>
    <source>
        <strain evidence="3">Hamamatsu line</strain>
    </source>
</reference>
<dbReference type="PANTHER" id="PTHR47186">
    <property type="entry name" value="LEUCINE-RICH REPEAT-CONTAINING PROTEIN 57"/>
    <property type="match status" value="1"/>
</dbReference>
<dbReference type="InterPro" id="IPR056789">
    <property type="entry name" value="LRR_R13L1-DRL21"/>
</dbReference>
<dbReference type="InterPro" id="IPR057135">
    <property type="entry name" value="At4g27190-like_LRR"/>
</dbReference>
<evidence type="ECO:0000259" key="2">
    <source>
        <dbReference type="Pfam" id="PF25019"/>
    </source>
</evidence>
<dbReference type="SUPFAM" id="SSF52058">
    <property type="entry name" value="L domain-like"/>
    <property type="match status" value="2"/>
</dbReference>
<dbReference type="OrthoDB" id="1749024at2759"/>
<dbReference type="Gene3D" id="3.80.10.10">
    <property type="entry name" value="Ribonuclease Inhibitor"/>
    <property type="match status" value="3"/>
</dbReference>
<evidence type="ECO:0000313" key="4">
    <source>
        <dbReference type="Proteomes" id="UP001165190"/>
    </source>
</evidence>
<dbReference type="Pfam" id="PF23247">
    <property type="entry name" value="LRR_RPS2"/>
    <property type="match status" value="1"/>
</dbReference>
<gene>
    <name evidence="3" type="ORF">HRI_003062100</name>
</gene>
<feature type="domain" description="R13L1/DRL21-like LRR repeat region" evidence="2">
    <location>
        <begin position="556"/>
        <end position="614"/>
    </location>
</feature>
<evidence type="ECO:0000259" key="1">
    <source>
        <dbReference type="Pfam" id="PF23247"/>
    </source>
</evidence>
<evidence type="ECO:0000313" key="3">
    <source>
        <dbReference type="EMBL" id="GMI93928.1"/>
    </source>
</evidence>
<proteinExistence type="predicted"/>
<feature type="domain" description="Disease resistance protein At4g27190-like leucine-rich repeats" evidence="1">
    <location>
        <begin position="369"/>
        <end position="516"/>
    </location>
</feature>
<accession>A0A9W7IEH8</accession>
<dbReference type="InterPro" id="IPR032675">
    <property type="entry name" value="LRR_dom_sf"/>
</dbReference>
<sequence>MDEASHVLHLRIGCDGESLATMLTTVAPKLHSLFSEIDLFKKLSRTFTSLRVLKFSGANYTLKLPSSLGELKHLRYFDISETFIRALPESITRLYNLQTLRLFGLWGLTLPDGLRNLISLKHLYFDRQELQPANIGNLNHLQILPMFFVSSERVHRIEELGCLDELHGELAICNLQHVTDKQEANAANLHRKEKLCKMILVWRWTLRDCNSEQVMEGLRPHSNLQSLIVSDYPGKSFPSWMLRPVHGSSTGVFLLNNLMELELINCKCTSLPPLGQLQNLQFLKLKNLVKVECMGNGFHYGESSDAMNDVIKVFPALKIFNLQGMQSLKEWTEMATTNAIMFPCLEELGIFECPLLKSVPLTGQCSSLEKLHISMCTQLSMIGDGLSTSTCLKELFLYQCPDLSSIPVLEGFSSLRYLSVESCSTLEVLPIAGRCSSLEKFWISECKTLSMIGDGLSTAACLDELTIFDLPHLISVPEGLGRLHSLYYLTIMRCPRLRSIPDDSFSSLNRLQKLTIGGFSEELQEFPGLGSIQHLSASLRVLHLIGWKKLKSLPHQLQLLTALEELTIEEFQGMKALPEWLGTLSSLNLMQIISCNTLMYLPSVDVMRSLSNLERFYITKCLLLEPRCAESGPEWSKISHIPEIITTRFV</sequence>
<organism evidence="3 4">
    <name type="scientific">Hibiscus trionum</name>
    <name type="common">Flower of an hour</name>
    <dbReference type="NCBI Taxonomy" id="183268"/>
    <lineage>
        <taxon>Eukaryota</taxon>
        <taxon>Viridiplantae</taxon>
        <taxon>Streptophyta</taxon>
        <taxon>Embryophyta</taxon>
        <taxon>Tracheophyta</taxon>
        <taxon>Spermatophyta</taxon>
        <taxon>Magnoliopsida</taxon>
        <taxon>eudicotyledons</taxon>
        <taxon>Gunneridae</taxon>
        <taxon>Pentapetalae</taxon>
        <taxon>rosids</taxon>
        <taxon>malvids</taxon>
        <taxon>Malvales</taxon>
        <taxon>Malvaceae</taxon>
        <taxon>Malvoideae</taxon>
        <taxon>Hibiscus</taxon>
    </lineage>
</organism>
<dbReference type="PANTHER" id="PTHR47186:SF18">
    <property type="entry name" value="RX N-TERMINAL DOMAIN-CONTAINING PROTEIN"/>
    <property type="match status" value="1"/>
</dbReference>
<keyword evidence="4" id="KW-1185">Reference proteome</keyword>
<dbReference type="Proteomes" id="UP001165190">
    <property type="component" value="Unassembled WGS sequence"/>
</dbReference>
<comment type="caution">
    <text evidence="3">The sequence shown here is derived from an EMBL/GenBank/DDBJ whole genome shotgun (WGS) entry which is preliminary data.</text>
</comment>
<dbReference type="AlphaFoldDB" id="A0A9W7IEH8"/>
<protein>
    <submittedName>
        <fullName evidence="3">Uncharacterized protein</fullName>
    </submittedName>
</protein>
<feature type="domain" description="R13L1/DRL21-like LRR repeat region" evidence="2">
    <location>
        <begin position="157"/>
        <end position="287"/>
    </location>
</feature>
<dbReference type="Pfam" id="PF25019">
    <property type="entry name" value="LRR_R13L1-DRL21"/>
    <property type="match status" value="2"/>
</dbReference>
<name>A0A9W7IEH8_HIBTR</name>
<dbReference type="EMBL" id="BSYR01000025">
    <property type="protein sequence ID" value="GMI93928.1"/>
    <property type="molecule type" value="Genomic_DNA"/>
</dbReference>